<dbReference type="SUPFAM" id="SSF48452">
    <property type="entry name" value="TPR-like"/>
    <property type="match status" value="2"/>
</dbReference>
<dbReference type="Pfam" id="PF13181">
    <property type="entry name" value="TPR_8"/>
    <property type="match status" value="2"/>
</dbReference>
<dbReference type="SMART" id="SM00028">
    <property type="entry name" value="TPR"/>
    <property type="match status" value="7"/>
</dbReference>
<dbReference type="PROSITE" id="PS50005">
    <property type="entry name" value="TPR"/>
    <property type="match status" value="5"/>
</dbReference>
<evidence type="ECO:0000256" key="1">
    <source>
        <dbReference type="ARBA" id="ARBA00022737"/>
    </source>
</evidence>
<feature type="repeat" description="TPR" evidence="3">
    <location>
        <begin position="285"/>
        <end position="318"/>
    </location>
</feature>
<dbReference type="Gene3D" id="1.25.40.10">
    <property type="entry name" value="Tetratricopeptide repeat domain"/>
    <property type="match status" value="4"/>
</dbReference>
<evidence type="ECO:0008006" key="7">
    <source>
        <dbReference type="Google" id="ProtNLM"/>
    </source>
</evidence>
<keyword evidence="1" id="KW-0677">Repeat</keyword>
<dbReference type="Pfam" id="PF13414">
    <property type="entry name" value="TPR_11"/>
    <property type="match status" value="2"/>
</dbReference>
<feature type="repeat" description="TPR" evidence="3">
    <location>
        <begin position="91"/>
        <end position="123"/>
    </location>
</feature>
<dbReference type="Proteomes" id="UP001307705">
    <property type="component" value="Unassembled WGS sequence"/>
</dbReference>
<feature type="repeat" description="TPR" evidence="3">
    <location>
        <begin position="319"/>
        <end position="352"/>
    </location>
</feature>
<evidence type="ECO:0000313" key="5">
    <source>
        <dbReference type="EMBL" id="GMQ33747.1"/>
    </source>
</evidence>
<dbReference type="EMBL" id="BTPE01000006">
    <property type="protein sequence ID" value="GMQ33747.1"/>
    <property type="molecule type" value="Genomic_DNA"/>
</dbReference>
<proteinExistence type="predicted"/>
<sequence length="396" mass="44624">MKSFYFLLILVFAFFSFSAKAQQPSSLDLGLYAFENEEWTNAAKAFSDWLRAHPNDSQAFWFKAQAEEYGGNLEAALTDYSSLLTLEPENAEAYFARGRVRYQLKQYNEALDDFEDFLLNPAGETNRILFKIAPGDQGVSEVTTAQSFTPDLAYFHMGLCAIELKNYELALSYLDLAIEENPRKADYFAEQGRALSRLGENMAAIDAYQKALDLDPDHKIARQGLAATQNGGDAILIEELNELIAKGSANYQTYKQRGFFRMNHQDMEGALSDFSESIKMNVEDPESYFYRAWTYKNLKRFDKAEEDYSAAIALEPQNPGYFLARGQARYQNGKAEEALADFTLASSLDPEDSNLHYHKGIALHRLGKTKEACQEWKIAADGDLAPALDAIKKACQ</sequence>
<accession>A0ABQ6Q1I9</accession>
<evidence type="ECO:0000256" key="4">
    <source>
        <dbReference type="SAM" id="SignalP"/>
    </source>
</evidence>
<dbReference type="InterPro" id="IPR011990">
    <property type="entry name" value="TPR-like_helical_dom_sf"/>
</dbReference>
<evidence type="ECO:0000256" key="3">
    <source>
        <dbReference type="PROSITE-ProRule" id="PRU00339"/>
    </source>
</evidence>
<organism evidence="5 6">
    <name type="scientific">Algoriphagus taiwanensis</name>
    <dbReference type="NCBI Taxonomy" id="1445656"/>
    <lineage>
        <taxon>Bacteria</taxon>
        <taxon>Pseudomonadati</taxon>
        <taxon>Bacteroidota</taxon>
        <taxon>Cytophagia</taxon>
        <taxon>Cytophagales</taxon>
        <taxon>Cyclobacteriaceae</taxon>
        <taxon>Algoriphagus</taxon>
    </lineage>
</organism>
<dbReference type="PANTHER" id="PTHR44858:SF1">
    <property type="entry name" value="UDP-N-ACETYLGLUCOSAMINE--PEPTIDE N-ACETYLGLUCOSAMINYLTRANSFERASE SPINDLY-RELATED"/>
    <property type="match status" value="1"/>
</dbReference>
<feature type="repeat" description="TPR" evidence="3">
    <location>
        <begin position="151"/>
        <end position="184"/>
    </location>
</feature>
<dbReference type="Pfam" id="PF00515">
    <property type="entry name" value="TPR_1"/>
    <property type="match status" value="1"/>
</dbReference>
<evidence type="ECO:0000313" key="6">
    <source>
        <dbReference type="Proteomes" id="UP001307705"/>
    </source>
</evidence>
<protein>
    <recommendedName>
        <fullName evidence="7">Tetratricopeptide repeat protein</fullName>
    </recommendedName>
</protein>
<keyword evidence="6" id="KW-1185">Reference proteome</keyword>
<feature type="chain" id="PRO_5047283482" description="Tetratricopeptide repeat protein" evidence="4">
    <location>
        <begin position="22"/>
        <end position="396"/>
    </location>
</feature>
<keyword evidence="4" id="KW-0732">Signal</keyword>
<feature type="repeat" description="TPR" evidence="3">
    <location>
        <begin position="185"/>
        <end position="218"/>
    </location>
</feature>
<reference evidence="5 6" key="1">
    <citation type="submission" date="2023-08" db="EMBL/GenBank/DDBJ databases">
        <title>Draft genome sequence of Algoriphagus taiwanensis.</title>
        <authorList>
            <person name="Takatani N."/>
            <person name="Hosokawa M."/>
            <person name="Sawabe T."/>
        </authorList>
    </citation>
    <scope>NUCLEOTIDE SEQUENCE [LARGE SCALE GENOMIC DNA]</scope>
    <source>
        <strain evidence="5 6">JCM 19755</strain>
    </source>
</reference>
<dbReference type="PANTHER" id="PTHR44858">
    <property type="entry name" value="TETRATRICOPEPTIDE REPEAT PROTEIN 6"/>
    <property type="match status" value="1"/>
</dbReference>
<evidence type="ECO:0000256" key="2">
    <source>
        <dbReference type="ARBA" id="ARBA00022803"/>
    </source>
</evidence>
<dbReference type="InterPro" id="IPR019734">
    <property type="entry name" value="TPR_rpt"/>
</dbReference>
<dbReference type="RefSeq" id="WP_338228581.1">
    <property type="nucleotide sequence ID" value="NZ_BTPE01000006.1"/>
</dbReference>
<gene>
    <name evidence="5" type="ORF">Ataiwa_20190</name>
</gene>
<feature type="signal peptide" evidence="4">
    <location>
        <begin position="1"/>
        <end position="21"/>
    </location>
</feature>
<keyword evidence="2 3" id="KW-0802">TPR repeat</keyword>
<name>A0ABQ6Q1I9_9BACT</name>
<comment type="caution">
    <text evidence="5">The sequence shown here is derived from an EMBL/GenBank/DDBJ whole genome shotgun (WGS) entry which is preliminary data.</text>
</comment>
<dbReference type="InterPro" id="IPR050498">
    <property type="entry name" value="Ycf3"/>
</dbReference>